<sequence>MVDLSSRRTSETARLLQRSDVDLAQPSCAGVQCGHAGRQIRILRGCDGGNAGHWCQHGIGGRTRRIADAAIKRRNLCTAGQSDKKKGHKTHSVMFCIPRAPVQLGIHQQIG</sequence>
<protein>
    <submittedName>
        <fullName evidence="1">Uncharacterized protein</fullName>
    </submittedName>
</protein>
<dbReference type="EMBL" id="FOYP01000001">
    <property type="protein sequence ID" value="SFR43677.1"/>
    <property type="molecule type" value="Genomic_DNA"/>
</dbReference>
<reference evidence="2" key="1">
    <citation type="submission" date="2016-10" db="EMBL/GenBank/DDBJ databases">
        <authorList>
            <person name="Varghese N."/>
            <person name="Submissions S."/>
        </authorList>
    </citation>
    <scope>NUCLEOTIDE SEQUENCE [LARGE SCALE GENOMIC DNA]</scope>
    <source>
        <strain evidence="2">DSM 26879</strain>
    </source>
</reference>
<proteinExistence type="predicted"/>
<dbReference type="Proteomes" id="UP000199478">
    <property type="component" value="Unassembled WGS sequence"/>
</dbReference>
<accession>A0A1I6GNP5</accession>
<name>A0A1I6GNP5_9RHOB</name>
<gene>
    <name evidence="1" type="ORF">SAMN04488005_1938</name>
</gene>
<organism evidence="1 2">
    <name type="scientific">Yoonia tamlensis</name>
    <dbReference type="NCBI Taxonomy" id="390270"/>
    <lineage>
        <taxon>Bacteria</taxon>
        <taxon>Pseudomonadati</taxon>
        <taxon>Pseudomonadota</taxon>
        <taxon>Alphaproteobacteria</taxon>
        <taxon>Rhodobacterales</taxon>
        <taxon>Paracoccaceae</taxon>
        <taxon>Yoonia</taxon>
    </lineage>
</organism>
<evidence type="ECO:0000313" key="1">
    <source>
        <dbReference type="EMBL" id="SFR43677.1"/>
    </source>
</evidence>
<evidence type="ECO:0000313" key="2">
    <source>
        <dbReference type="Proteomes" id="UP000199478"/>
    </source>
</evidence>
<dbReference type="AlphaFoldDB" id="A0A1I6GNP5"/>
<dbReference type="STRING" id="390270.SAMN04488005_1938"/>
<keyword evidence="2" id="KW-1185">Reference proteome</keyword>